<keyword evidence="9" id="KW-0479">Metal-binding</keyword>
<keyword evidence="7" id="KW-0808">Transferase</keyword>
<comment type="catalytic activity">
    <reaction evidence="20">
        <text>3-O-[beta-D-Xyl-(1-&gt;4)-Rib-ol-P-Rib-ol-P-3-beta-D-GalNAc-(1-&gt;3)-beta-D-GlcNAc-(1-&gt;4)-(O-6-P-alpha-D-Man)]-Thr-[protein] + UDP-alpha-D-glucuronate = 3-O-[beta-D-GlcA-(1-&gt;3)-beta-D-Xyl-(1-&gt;4)-Rib-ol-P-Rib-ol-P-3-beta-D-GalNAc-(1-&gt;3)-beta-D-GlcNAc-(1-&gt;4)-(O-6-P-alpha-D-Man)]-Thr-[protein] + UDP + H(+)</text>
        <dbReference type="Rhea" id="RHEA:46860"/>
        <dbReference type="Rhea" id="RHEA-COMP:15023"/>
        <dbReference type="Rhea" id="RHEA-COMP:17482"/>
        <dbReference type="ChEBI" id="CHEBI:15378"/>
        <dbReference type="ChEBI" id="CHEBI:58052"/>
        <dbReference type="ChEBI" id="CHEBI:58223"/>
        <dbReference type="ChEBI" id="CHEBI:142405"/>
        <dbReference type="ChEBI" id="CHEBI:177336"/>
    </reaction>
</comment>
<comment type="subcellular location">
    <subcellularLocation>
        <location evidence="2">Golgi apparatus membrane</location>
        <topology evidence="2">Single-pass type II membrane protein</topology>
    </subcellularLocation>
</comment>
<dbReference type="Proteomes" id="UP000694844">
    <property type="component" value="Chromosome 4"/>
</dbReference>
<comment type="cofactor">
    <cofactor evidence="1">
        <name>Mn(2+)</name>
        <dbReference type="ChEBI" id="CHEBI:29035"/>
    </cofactor>
</comment>
<evidence type="ECO:0000313" key="24">
    <source>
        <dbReference type="RefSeq" id="XP_022330625.1"/>
    </source>
</evidence>
<dbReference type="PANTHER" id="PTHR46420">
    <property type="entry name" value="BETA-1,4-GLUCURONYLTRANSFERASE 1"/>
    <property type="match status" value="1"/>
</dbReference>
<keyword evidence="10" id="KW-0735">Signal-anchor</keyword>
<dbReference type="OrthoDB" id="9974378at2759"/>
<organism evidence="22 24">
    <name type="scientific">Crassostrea virginica</name>
    <name type="common">Eastern oyster</name>
    <dbReference type="NCBI Taxonomy" id="6565"/>
    <lineage>
        <taxon>Eukaryota</taxon>
        <taxon>Metazoa</taxon>
        <taxon>Spiralia</taxon>
        <taxon>Lophotrochozoa</taxon>
        <taxon>Mollusca</taxon>
        <taxon>Bivalvia</taxon>
        <taxon>Autobranchia</taxon>
        <taxon>Pteriomorphia</taxon>
        <taxon>Ostreida</taxon>
        <taxon>Ostreoidea</taxon>
        <taxon>Ostreidae</taxon>
        <taxon>Crassostrea</taxon>
    </lineage>
</organism>
<evidence type="ECO:0000256" key="12">
    <source>
        <dbReference type="ARBA" id="ARBA00023034"/>
    </source>
</evidence>
<comment type="similarity">
    <text evidence="4">Belongs to the glycosyltransferase 49 family.</text>
</comment>
<keyword evidence="15" id="KW-0464">Manganese</keyword>
<evidence type="ECO:0000313" key="22">
    <source>
        <dbReference type="Proteomes" id="UP000694844"/>
    </source>
</evidence>
<feature type="transmembrane region" description="Helical" evidence="21">
    <location>
        <begin position="12"/>
        <end position="32"/>
    </location>
</feature>
<name>A0A8B8DRZ8_CRAVI</name>
<dbReference type="GO" id="GO:0015020">
    <property type="term" value="F:glucuronosyltransferase activity"/>
    <property type="evidence" value="ECO:0007669"/>
    <property type="project" value="InterPro"/>
</dbReference>
<sequence length="408" mass="47129">MRPRCYISIQRVIVVLALLVIILQVFHIYLMMQQEDSPADIKGKTSSTSGKLMLQEIKNAYMLDSSGYYFIVPNILRGGGGGGGGGYHSSVSPDIALATHTTSNNLQHLLQLSRRWQGLLSVSVLTHSHDAEYALQSILRIYECNKDIQQNVMFHLVFPVSSHKYISNIVHRDVNCENEQTMNTRDYENFEIGELQYPHNILRNLAMKMVTASFILVSDIDLLPSVNLSKSFQMDMINSKIVRNKNAYILPVFETGENKYIPSTKEELLTDKNVRPFYGNVCAKCQQFTNYKRWKNARKSDKLEVAFSVEWQHPYEPFFIASKSSLPLYDERFKQYGYNRVSQICEMHIAGFNFSVLNNAFLVHKGYKVKNKFYSRKTSDHQENRQHYKNFIAELKSKYSDSTRKCEI</sequence>
<evidence type="ECO:0000256" key="2">
    <source>
        <dbReference type="ARBA" id="ARBA00004323"/>
    </source>
</evidence>
<keyword evidence="11 21" id="KW-1133">Transmembrane helix</keyword>
<evidence type="ECO:0000256" key="11">
    <source>
        <dbReference type="ARBA" id="ARBA00022989"/>
    </source>
</evidence>
<proteinExistence type="inferred from homology"/>
<dbReference type="RefSeq" id="XP_022330624.1">
    <property type="nucleotide sequence ID" value="XM_022474916.1"/>
</dbReference>
<evidence type="ECO:0000256" key="3">
    <source>
        <dbReference type="ARBA" id="ARBA00004922"/>
    </source>
</evidence>
<accession>A0A8B8DRZ8</accession>
<evidence type="ECO:0000256" key="16">
    <source>
        <dbReference type="ARBA" id="ARBA00030723"/>
    </source>
</evidence>
<keyword evidence="8 21" id="KW-0812">Transmembrane</keyword>
<keyword evidence="14" id="KW-0325">Glycoprotein</keyword>
<evidence type="ECO:0000256" key="14">
    <source>
        <dbReference type="ARBA" id="ARBA00023180"/>
    </source>
</evidence>
<evidence type="ECO:0000256" key="6">
    <source>
        <dbReference type="ARBA" id="ARBA00022676"/>
    </source>
</evidence>
<dbReference type="AlphaFoldDB" id="A0A8B8DRZ8"/>
<dbReference type="UniPathway" id="UPA00378"/>
<evidence type="ECO:0000256" key="8">
    <source>
        <dbReference type="ARBA" id="ARBA00022692"/>
    </source>
</evidence>
<evidence type="ECO:0000256" key="7">
    <source>
        <dbReference type="ARBA" id="ARBA00022679"/>
    </source>
</evidence>
<reference evidence="23 24" key="1">
    <citation type="submission" date="2025-04" db="UniProtKB">
        <authorList>
            <consortium name="RefSeq"/>
        </authorList>
    </citation>
    <scope>IDENTIFICATION</scope>
    <source>
        <tissue evidence="23 24">Whole sample</tissue>
    </source>
</reference>
<evidence type="ECO:0000256" key="18">
    <source>
        <dbReference type="ARBA" id="ARBA00032181"/>
    </source>
</evidence>
<keyword evidence="13 21" id="KW-0472">Membrane</keyword>
<gene>
    <name evidence="23 24" type="primary">LOC111128943</name>
</gene>
<dbReference type="KEGG" id="cvn:111128943"/>
<comment type="pathway">
    <text evidence="3">Protein modification; protein glycosylation.</text>
</comment>
<evidence type="ECO:0000256" key="5">
    <source>
        <dbReference type="ARBA" id="ARBA00017962"/>
    </source>
</evidence>
<dbReference type="PANTHER" id="PTHR46420:SF1">
    <property type="entry name" value="BETA-1,4-GLUCURONYLTRANSFERASE 1"/>
    <property type="match status" value="1"/>
</dbReference>
<evidence type="ECO:0000313" key="23">
    <source>
        <dbReference type="RefSeq" id="XP_022330624.1"/>
    </source>
</evidence>
<keyword evidence="12" id="KW-0333">Golgi apparatus</keyword>
<dbReference type="InterPro" id="IPR043189">
    <property type="entry name" value="B4GAT1"/>
</dbReference>
<evidence type="ECO:0000256" key="1">
    <source>
        <dbReference type="ARBA" id="ARBA00001936"/>
    </source>
</evidence>
<dbReference type="GO" id="GO:0000139">
    <property type="term" value="C:Golgi membrane"/>
    <property type="evidence" value="ECO:0007669"/>
    <property type="project" value="UniProtKB-SubCell"/>
</dbReference>
<keyword evidence="6" id="KW-0328">Glycosyltransferase</keyword>
<evidence type="ECO:0000256" key="21">
    <source>
        <dbReference type="SAM" id="Phobius"/>
    </source>
</evidence>
<dbReference type="GO" id="GO:0046872">
    <property type="term" value="F:metal ion binding"/>
    <property type="evidence" value="ECO:0007669"/>
    <property type="project" value="UniProtKB-KW"/>
</dbReference>
<protein>
    <recommendedName>
        <fullName evidence="5">Beta-1,4-glucuronyltransferase 1</fullName>
    </recommendedName>
    <alternativeName>
        <fullName evidence="16">I-beta-1,3-N-acetylglucosaminyltransferase</fullName>
    </alternativeName>
    <alternativeName>
        <fullName evidence="19">N-acetyllactosaminide beta-1,3-N-acetylglucosaminyltransferase</fullName>
    </alternativeName>
    <alternativeName>
        <fullName evidence="17">Poly-N-acetyllactosamine extension enzyme</fullName>
    </alternativeName>
    <alternativeName>
        <fullName evidence="18">UDP-GlcNAc:betaGal beta-1,3-N-acetylglucosaminyltransferase 1</fullName>
    </alternativeName>
</protein>
<evidence type="ECO:0000256" key="15">
    <source>
        <dbReference type="ARBA" id="ARBA00023211"/>
    </source>
</evidence>
<evidence type="ECO:0000256" key="13">
    <source>
        <dbReference type="ARBA" id="ARBA00023136"/>
    </source>
</evidence>
<dbReference type="RefSeq" id="XP_022330625.1">
    <property type="nucleotide sequence ID" value="XM_022474917.1"/>
</dbReference>
<evidence type="ECO:0000256" key="20">
    <source>
        <dbReference type="ARBA" id="ARBA00047852"/>
    </source>
</evidence>
<dbReference type="GeneID" id="111128943"/>
<evidence type="ECO:0000256" key="10">
    <source>
        <dbReference type="ARBA" id="ARBA00022968"/>
    </source>
</evidence>
<dbReference type="Pfam" id="PF13896">
    <property type="entry name" value="Glyco_transf_49"/>
    <property type="match status" value="1"/>
</dbReference>
<evidence type="ECO:0000256" key="19">
    <source>
        <dbReference type="ARBA" id="ARBA00033291"/>
    </source>
</evidence>
<evidence type="ECO:0000256" key="17">
    <source>
        <dbReference type="ARBA" id="ARBA00032175"/>
    </source>
</evidence>
<keyword evidence="22" id="KW-1185">Reference proteome</keyword>
<evidence type="ECO:0000256" key="9">
    <source>
        <dbReference type="ARBA" id="ARBA00022723"/>
    </source>
</evidence>
<dbReference type="GO" id="GO:0035269">
    <property type="term" value="P:protein O-linked glycosylation via mannose"/>
    <property type="evidence" value="ECO:0007669"/>
    <property type="project" value="TreeGrafter"/>
</dbReference>
<evidence type="ECO:0000256" key="4">
    <source>
        <dbReference type="ARBA" id="ARBA00008539"/>
    </source>
</evidence>